<proteinExistence type="predicted"/>
<sequence length="109" mass="12170">MLQLYRLPFLLNHNFRRFLHQKLDKMLGVKITIIDPLQQLTLIDPSTTAASPNRVPPSLDRCCSDDRHRRRVCGSNDGCCSLLLLAYCCCCCCSLSAAPLTTSSISLNL</sequence>
<gene>
    <name evidence="1" type="ORF">L1987_53984</name>
</gene>
<keyword evidence="2" id="KW-1185">Reference proteome</keyword>
<evidence type="ECO:0000313" key="1">
    <source>
        <dbReference type="EMBL" id="KAI3754206.1"/>
    </source>
</evidence>
<protein>
    <submittedName>
        <fullName evidence="1">Uncharacterized protein</fullName>
    </submittedName>
</protein>
<evidence type="ECO:0000313" key="2">
    <source>
        <dbReference type="Proteomes" id="UP001056120"/>
    </source>
</evidence>
<reference evidence="2" key="1">
    <citation type="journal article" date="2022" name="Mol. Ecol. Resour.">
        <title>The genomes of chicory, endive, great burdock and yacon provide insights into Asteraceae palaeo-polyploidization history and plant inulin production.</title>
        <authorList>
            <person name="Fan W."/>
            <person name="Wang S."/>
            <person name="Wang H."/>
            <person name="Wang A."/>
            <person name="Jiang F."/>
            <person name="Liu H."/>
            <person name="Zhao H."/>
            <person name="Xu D."/>
            <person name="Zhang Y."/>
        </authorList>
    </citation>
    <scope>NUCLEOTIDE SEQUENCE [LARGE SCALE GENOMIC DNA]</scope>
    <source>
        <strain evidence="2">cv. Yunnan</strain>
    </source>
</reference>
<comment type="caution">
    <text evidence="1">The sequence shown here is derived from an EMBL/GenBank/DDBJ whole genome shotgun (WGS) entry which is preliminary data.</text>
</comment>
<dbReference type="Proteomes" id="UP001056120">
    <property type="component" value="Linkage Group LG18"/>
</dbReference>
<name>A0ACB9E670_9ASTR</name>
<dbReference type="EMBL" id="CM042035">
    <property type="protein sequence ID" value="KAI3754206.1"/>
    <property type="molecule type" value="Genomic_DNA"/>
</dbReference>
<accession>A0ACB9E670</accession>
<reference evidence="1 2" key="2">
    <citation type="journal article" date="2022" name="Mol. Ecol. Resour.">
        <title>The genomes of chicory, endive, great burdock and yacon provide insights into Asteraceae paleo-polyploidization history and plant inulin production.</title>
        <authorList>
            <person name="Fan W."/>
            <person name="Wang S."/>
            <person name="Wang H."/>
            <person name="Wang A."/>
            <person name="Jiang F."/>
            <person name="Liu H."/>
            <person name="Zhao H."/>
            <person name="Xu D."/>
            <person name="Zhang Y."/>
        </authorList>
    </citation>
    <scope>NUCLEOTIDE SEQUENCE [LARGE SCALE GENOMIC DNA]</scope>
    <source>
        <strain evidence="2">cv. Yunnan</strain>
        <tissue evidence="1">Leaves</tissue>
    </source>
</reference>
<organism evidence="1 2">
    <name type="scientific">Smallanthus sonchifolius</name>
    <dbReference type="NCBI Taxonomy" id="185202"/>
    <lineage>
        <taxon>Eukaryota</taxon>
        <taxon>Viridiplantae</taxon>
        <taxon>Streptophyta</taxon>
        <taxon>Embryophyta</taxon>
        <taxon>Tracheophyta</taxon>
        <taxon>Spermatophyta</taxon>
        <taxon>Magnoliopsida</taxon>
        <taxon>eudicotyledons</taxon>
        <taxon>Gunneridae</taxon>
        <taxon>Pentapetalae</taxon>
        <taxon>asterids</taxon>
        <taxon>campanulids</taxon>
        <taxon>Asterales</taxon>
        <taxon>Asteraceae</taxon>
        <taxon>Asteroideae</taxon>
        <taxon>Heliantheae alliance</taxon>
        <taxon>Millerieae</taxon>
        <taxon>Smallanthus</taxon>
    </lineage>
</organism>